<dbReference type="InterPro" id="IPR007890">
    <property type="entry name" value="CHASE2"/>
</dbReference>
<reference evidence="5 6" key="1">
    <citation type="submission" date="2022-04" db="EMBL/GenBank/DDBJ databases">
        <title>Roseobacter sp. WL0113 is a bacterium isolated from neritic sediment.</title>
        <authorList>
            <person name="Wang L."/>
            <person name="He W."/>
            <person name="Zhang D.-F."/>
        </authorList>
    </citation>
    <scope>NUCLEOTIDE SEQUENCE [LARGE SCALE GENOMIC DNA]</scope>
    <source>
        <strain evidence="5 6">WL0113</strain>
    </source>
</reference>
<dbReference type="PROSITE" id="PS50883">
    <property type="entry name" value="EAL"/>
    <property type="match status" value="1"/>
</dbReference>
<dbReference type="PANTHER" id="PTHR44757:SF2">
    <property type="entry name" value="BIOFILM ARCHITECTURE MAINTENANCE PROTEIN MBAA"/>
    <property type="match status" value="1"/>
</dbReference>
<gene>
    <name evidence="5" type="ORF">MUB52_10490</name>
</gene>
<proteinExistence type="predicted"/>
<dbReference type="Pfam" id="PF05226">
    <property type="entry name" value="CHASE2"/>
    <property type="match status" value="1"/>
</dbReference>
<dbReference type="SMART" id="SM00052">
    <property type="entry name" value="EAL"/>
    <property type="match status" value="1"/>
</dbReference>
<dbReference type="SUPFAM" id="SSF55073">
    <property type="entry name" value="Nucleotide cyclase"/>
    <property type="match status" value="1"/>
</dbReference>
<keyword evidence="1" id="KW-0472">Membrane</keyword>
<feature type="transmembrane region" description="Helical" evidence="1">
    <location>
        <begin position="277"/>
        <end position="296"/>
    </location>
</feature>
<keyword evidence="1" id="KW-1133">Transmembrane helix</keyword>
<dbReference type="Gene3D" id="3.30.70.270">
    <property type="match status" value="1"/>
</dbReference>
<evidence type="ECO:0000259" key="2">
    <source>
        <dbReference type="PROSITE" id="PS50112"/>
    </source>
</evidence>
<accession>A0ABT3BE55</accession>
<dbReference type="Pfam" id="PF00990">
    <property type="entry name" value="GGDEF"/>
    <property type="match status" value="1"/>
</dbReference>
<dbReference type="PANTHER" id="PTHR44757">
    <property type="entry name" value="DIGUANYLATE CYCLASE DGCP"/>
    <property type="match status" value="1"/>
</dbReference>
<evidence type="ECO:0000256" key="1">
    <source>
        <dbReference type="SAM" id="Phobius"/>
    </source>
</evidence>
<dbReference type="InterPro" id="IPR000160">
    <property type="entry name" value="GGDEF_dom"/>
</dbReference>
<evidence type="ECO:0000313" key="5">
    <source>
        <dbReference type="EMBL" id="MCV3271856.1"/>
    </source>
</evidence>
<dbReference type="EMBL" id="JALIEB010000005">
    <property type="protein sequence ID" value="MCV3271856.1"/>
    <property type="molecule type" value="Genomic_DNA"/>
</dbReference>
<dbReference type="InterPro" id="IPR001633">
    <property type="entry name" value="EAL_dom"/>
</dbReference>
<feature type="domain" description="PAS" evidence="2">
    <location>
        <begin position="341"/>
        <end position="382"/>
    </location>
</feature>
<keyword evidence="6" id="KW-1185">Reference proteome</keyword>
<dbReference type="InterPro" id="IPR029787">
    <property type="entry name" value="Nucleotide_cyclase"/>
</dbReference>
<organism evidence="5 6">
    <name type="scientific">Roseobacter sinensis</name>
    <dbReference type="NCBI Taxonomy" id="2931391"/>
    <lineage>
        <taxon>Bacteria</taxon>
        <taxon>Pseudomonadati</taxon>
        <taxon>Pseudomonadota</taxon>
        <taxon>Alphaproteobacteria</taxon>
        <taxon>Rhodobacterales</taxon>
        <taxon>Roseobacteraceae</taxon>
        <taxon>Roseobacter</taxon>
    </lineage>
</organism>
<dbReference type="SUPFAM" id="SSF55785">
    <property type="entry name" value="PYP-like sensor domain (PAS domain)"/>
    <property type="match status" value="1"/>
</dbReference>
<comment type="caution">
    <text evidence="5">The sequence shown here is derived from an EMBL/GenBank/DDBJ whole genome shotgun (WGS) entry which is preliminary data.</text>
</comment>
<dbReference type="Pfam" id="PF00563">
    <property type="entry name" value="EAL"/>
    <property type="match status" value="1"/>
</dbReference>
<protein>
    <submittedName>
        <fullName evidence="5">EAL domain-containing protein</fullName>
    </submittedName>
</protein>
<dbReference type="SUPFAM" id="SSF141868">
    <property type="entry name" value="EAL domain-like"/>
    <property type="match status" value="1"/>
</dbReference>
<dbReference type="Gene3D" id="3.30.450.20">
    <property type="entry name" value="PAS domain"/>
    <property type="match status" value="1"/>
</dbReference>
<evidence type="ECO:0000313" key="6">
    <source>
        <dbReference type="Proteomes" id="UP001208690"/>
    </source>
</evidence>
<dbReference type="InterPro" id="IPR000014">
    <property type="entry name" value="PAS"/>
</dbReference>
<dbReference type="InterPro" id="IPR035965">
    <property type="entry name" value="PAS-like_dom_sf"/>
</dbReference>
<dbReference type="NCBIfam" id="TIGR00254">
    <property type="entry name" value="GGDEF"/>
    <property type="match status" value="1"/>
</dbReference>
<dbReference type="InterPro" id="IPR052155">
    <property type="entry name" value="Biofilm_reg_signaling"/>
</dbReference>
<dbReference type="PROSITE" id="PS50887">
    <property type="entry name" value="GGDEF"/>
    <property type="match status" value="1"/>
</dbReference>
<dbReference type="RefSeq" id="WP_263844173.1">
    <property type="nucleotide sequence ID" value="NZ_JALIEB010000005.1"/>
</dbReference>
<evidence type="ECO:0000259" key="4">
    <source>
        <dbReference type="PROSITE" id="PS50887"/>
    </source>
</evidence>
<dbReference type="CDD" id="cd01949">
    <property type="entry name" value="GGDEF"/>
    <property type="match status" value="1"/>
</dbReference>
<evidence type="ECO:0000259" key="3">
    <source>
        <dbReference type="PROSITE" id="PS50883"/>
    </source>
</evidence>
<keyword evidence="1" id="KW-0812">Transmembrane</keyword>
<dbReference type="PROSITE" id="PS50112">
    <property type="entry name" value="PAS"/>
    <property type="match status" value="1"/>
</dbReference>
<dbReference type="SMART" id="SM01080">
    <property type="entry name" value="CHASE2"/>
    <property type="match status" value="1"/>
</dbReference>
<dbReference type="CDD" id="cd01948">
    <property type="entry name" value="EAL"/>
    <property type="match status" value="1"/>
</dbReference>
<dbReference type="InterPro" id="IPR043128">
    <property type="entry name" value="Rev_trsase/Diguanyl_cyclase"/>
</dbReference>
<dbReference type="SMART" id="SM00267">
    <property type="entry name" value="GGDEF"/>
    <property type="match status" value="1"/>
</dbReference>
<feature type="transmembrane region" description="Helical" evidence="1">
    <location>
        <begin position="245"/>
        <end position="265"/>
    </location>
</feature>
<name>A0ABT3BE55_9RHOB</name>
<feature type="domain" description="EAL" evidence="3">
    <location>
        <begin position="633"/>
        <end position="883"/>
    </location>
</feature>
<dbReference type="Proteomes" id="UP001208690">
    <property type="component" value="Unassembled WGS sequence"/>
</dbReference>
<dbReference type="InterPro" id="IPR035919">
    <property type="entry name" value="EAL_sf"/>
</dbReference>
<sequence length="894" mass="98116">MADRGGFLREWNDRLEDIRSDHAERPVSGNFVFVAIDADSIRAVGMWPWSRQVHADILDNLTEAGALDVFFDIDFAFSSDAAGDSAFAAALDRSGSAYLPVFRQVGRTADGEQITNWPLDLFAERSWPALVNVFSDRQGTVRFYPYGDVIDGDYIPSAAALLTGRFSETPGSFPINFSFLPDSVPILSASDVASGQFDPDQIAGRSVVVGASAIELGDLFAVPVHGIIPGPLVHVLAAETMSAGIIPATFAVEWLLLALLLVLLILQTRLFQRPPALILSAGLVLLATEAAAFGVFAQRAMVVPTAALYPSLLVFCSWSLLWKLKLSGWIINRQRQQVANTSALLRQVFDDSFDAIVIVDEAGTIQMHSDSAVRMFGTDQAEQLRLPDRLRKEALEAMQTGGQRSVRTFEVFGSATPLHLEYTVTPSQTISFEKGKEQVSQIATLSMRDVTKVKEQEREIAYLSSYDALTGALRRGVFMDFISLRASAGEPFAIFVFNLSRFKTVNVVLGRDVGDALLQHVIKRFEEAELNISATARLGGDTFACFTEFPAQEEEAAQLAQRLCEIIERPYELESANARVGVRMGYAMVDPAAELGAAEALSQAEEALDAARLSGTGCPRPYNPTLSKKQFRSREIERAMGRALDREEFEVWYQPQHRLSDLALIGSESLLRWKSGTLGQIFPDEFIEIAESTGFINELGAWVLERSVRDTQSLPTPLSVAVNVSGLQMMGNGFVDDLSRVLHDTGFAPSRLCLELTETVLFDGTEDLVEKMRDIQFRGVSWALDDFGTGYSSLGYLSRLPIDKLKVDKSFTLSLGSDPAAEPILTAVGDLCRGLGMTLLCEGVETQEHLDFLREHHFAEAQGYFFGKPMPYPDFHAYAEREKAKTAGVAGSAP</sequence>
<dbReference type="Gene3D" id="3.20.20.450">
    <property type="entry name" value="EAL domain"/>
    <property type="match status" value="1"/>
</dbReference>
<feature type="domain" description="GGDEF" evidence="4">
    <location>
        <begin position="490"/>
        <end position="624"/>
    </location>
</feature>